<feature type="non-terminal residue" evidence="3">
    <location>
        <position position="233"/>
    </location>
</feature>
<evidence type="ECO:0000313" key="3">
    <source>
        <dbReference type="EMBL" id="KAF2888369.1"/>
    </source>
</evidence>
<proteinExistence type="predicted"/>
<feature type="compositionally biased region" description="Low complexity" evidence="1">
    <location>
        <begin position="41"/>
        <end position="56"/>
    </location>
</feature>
<accession>A0A8K0CJ75</accession>
<reference evidence="3" key="1">
    <citation type="submission" date="2019-08" db="EMBL/GenBank/DDBJ databases">
        <title>The genome of the North American firefly Photinus pyralis.</title>
        <authorList>
            <consortium name="Photinus pyralis genome working group"/>
            <person name="Fallon T.R."/>
            <person name="Sander Lower S.E."/>
            <person name="Weng J.-K."/>
        </authorList>
    </citation>
    <scope>NUCLEOTIDE SEQUENCE</scope>
    <source>
        <strain evidence="3">TRF0915ILg1</strain>
        <tissue evidence="3">Whole body</tissue>
    </source>
</reference>
<keyword evidence="2" id="KW-1133">Transmembrane helix</keyword>
<feature type="region of interest" description="Disordered" evidence="1">
    <location>
        <begin position="89"/>
        <end position="136"/>
    </location>
</feature>
<keyword evidence="2" id="KW-0812">Transmembrane</keyword>
<sequence length="233" mass="26298">MSCQIEIREDGDIPFITEIDEESASQKPSPSPRNTRESFRSNRTISPSSSTSSSFKCSAPLGMPNPFCQNAFLLNEIYDRRDSALSNGGFHHHCRRTSSRRSCQSQNKSRRHSGSTLSIGVKASSRRPSTRSRRESKFSYVSVGECGERRRSVHIPHSRRHGSTKRKVVSRQASLEQQAKSKRKRTIACIILGTFLFILFCSVMAVVVTLTHRSKIISENKTMTYYTFSPDAK</sequence>
<feature type="compositionally biased region" description="Basic residues" evidence="1">
    <location>
        <begin position="155"/>
        <end position="169"/>
    </location>
</feature>
<feature type="region of interest" description="Disordered" evidence="1">
    <location>
        <begin position="9"/>
        <end position="56"/>
    </location>
</feature>
<organism evidence="3 4">
    <name type="scientific">Ignelater luminosus</name>
    <name type="common">Cucubano</name>
    <name type="synonym">Pyrophorus luminosus</name>
    <dbReference type="NCBI Taxonomy" id="2038154"/>
    <lineage>
        <taxon>Eukaryota</taxon>
        <taxon>Metazoa</taxon>
        <taxon>Ecdysozoa</taxon>
        <taxon>Arthropoda</taxon>
        <taxon>Hexapoda</taxon>
        <taxon>Insecta</taxon>
        <taxon>Pterygota</taxon>
        <taxon>Neoptera</taxon>
        <taxon>Endopterygota</taxon>
        <taxon>Coleoptera</taxon>
        <taxon>Polyphaga</taxon>
        <taxon>Elateriformia</taxon>
        <taxon>Elateroidea</taxon>
        <taxon>Elateridae</taxon>
        <taxon>Agrypninae</taxon>
        <taxon>Pyrophorini</taxon>
        <taxon>Ignelater</taxon>
    </lineage>
</organism>
<protein>
    <submittedName>
        <fullName evidence="3">Uncharacterized protein</fullName>
    </submittedName>
</protein>
<keyword evidence="2" id="KW-0472">Membrane</keyword>
<dbReference type="Proteomes" id="UP000801492">
    <property type="component" value="Unassembled WGS sequence"/>
</dbReference>
<evidence type="ECO:0000313" key="4">
    <source>
        <dbReference type="Proteomes" id="UP000801492"/>
    </source>
</evidence>
<dbReference type="AlphaFoldDB" id="A0A8K0CJ75"/>
<evidence type="ECO:0000256" key="1">
    <source>
        <dbReference type="SAM" id="MobiDB-lite"/>
    </source>
</evidence>
<dbReference type="EMBL" id="VTPC01077909">
    <property type="protein sequence ID" value="KAF2888369.1"/>
    <property type="molecule type" value="Genomic_DNA"/>
</dbReference>
<feature type="transmembrane region" description="Helical" evidence="2">
    <location>
        <begin position="187"/>
        <end position="210"/>
    </location>
</feature>
<gene>
    <name evidence="3" type="ORF">ILUMI_17804</name>
</gene>
<feature type="compositionally biased region" description="Basic residues" evidence="1">
    <location>
        <begin position="90"/>
        <end position="99"/>
    </location>
</feature>
<comment type="caution">
    <text evidence="3">The sequence shown here is derived from an EMBL/GenBank/DDBJ whole genome shotgun (WGS) entry which is preliminary data.</text>
</comment>
<dbReference type="OrthoDB" id="6712664at2759"/>
<feature type="region of interest" description="Disordered" evidence="1">
    <location>
        <begin position="155"/>
        <end position="177"/>
    </location>
</feature>
<keyword evidence="4" id="KW-1185">Reference proteome</keyword>
<name>A0A8K0CJ75_IGNLU</name>
<evidence type="ECO:0000256" key="2">
    <source>
        <dbReference type="SAM" id="Phobius"/>
    </source>
</evidence>